<dbReference type="OrthoDB" id="4562539at2"/>
<dbReference type="Gene3D" id="1.10.287.1060">
    <property type="entry name" value="ESAT-6-like"/>
    <property type="match status" value="1"/>
</dbReference>
<protein>
    <recommendedName>
        <fullName evidence="3">WXG100 family type VII secretion target</fullName>
    </recommendedName>
</protein>
<dbReference type="SUPFAM" id="SSF140453">
    <property type="entry name" value="EsxAB dimer-like"/>
    <property type="match status" value="1"/>
</dbReference>
<dbReference type="Proteomes" id="UP000319769">
    <property type="component" value="Unassembled WGS sequence"/>
</dbReference>
<dbReference type="AlphaFoldDB" id="A0A5N0UYX8"/>
<sequence>MTGFEADAEKLAARAGDFTGFAERAGQIAADLGRALEGASGAWGDDVVGRSFAAAHAQPAAETADKVQRLAGGLGDVGGKFAEAAKRYQAGDEAAGNSITDAVTGE</sequence>
<evidence type="ECO:0008006" key="3">
    <source>
        <dbReference type="Google" id="ProtNLM"/>
    </source>
</evidence>
<dbReference type="RefSeq" id="WP_144748298.1">
    <property type="nucleotide sequence ID" value="NZ_VMNW02000032.1"/>
</dbReference>
<gene>
    <name evidence="1" type="ORF">FPZ12_021700</name>
</gene>
<accession>A0A5N0UYX8</accession>
<proteinExistence type="predicted"/>
<keyword evidence="2" id="KW-1185">Reference proteome</keyword>
<evidence type="ECO:0000313" key="2">
    <source>
        <dbReference type="Proteomes" id="UP000319769"/>
    </source>
</evidence>
<organism evidence="1 2">
    <name type="scientific">Amycolatopsis acidicola</name>
    <dbReference type="NCBI Taxonomy" id="2596893"/>
    <lineage>
        <taxon>Bacteria</taxon>
        <taxon>Bacillati</taxon>
        <taxon>Actinomycetota</taxon>
        <taxon>Actinomycetes</taxon>
        <taxon>Pseudonocardiales</taxon>
        <taxon>Pseudonocardiaceae</taxon>
        <taxon>Amycolatopsis</taxon>
    </lineage>
</organism>
<dbReference type="EMBL" id="VMNW02000032">
    <property type="protein sequence ID" value="KAA9158920.1"/>
    <property type="molecule type" value="Genomic_DNA"/>
</dbReference>
<evidence type="ECO:0000313" key="1">
    <source>
        <dbReference type="EMBL" id="KAA9158920.1"/>
    </source>
</evidence>
<comment type="caution">
    <text evidence="1">The sequence shown here is derived from an EMBL/GenBank/DDBJ whole genome shotgun (WGS) entry which is preliminary data.</text>
</comment>
<name>A0A5N0UYX8_9PSEU</name>
<dbReference type="InterPro" id="IPR036689">
    <property type="entry name" value="ESAT-6-like_sf"/>
</dbReference>
<reference evidence="1" key="1">
    <citation type="submission" date="2019-09" db="EMBL/GenBank/DDBJ databases">
        <authorList>
            <person name="Teo W.F.A."/>
            <person name="Duangmal K."/>
        </authorList>
    </citation>
    <scope>NUCLEOTIDE SEQUENCE [LARGE SCALE GENOMIC DNA]</scope>
    <source>
        <strain evidence="1">K81G1</strain>
    </source>
</reference>